<evidence type="ECO:0000259" key="18">
    <source>
        <dbReference type="Pfam" id="PF08245"/>
    </source>
</evidence>
<evidence type="ECO:0000313" key="20">
    <source>
        <dbReference type="Proteomes" id="UP000028725"/>
    </source>
</evidence>
<keyword evidence="15" id="KW-1133">Transmembrane helix</keyword>
<evidence type="ECO:0000256" key="4">
    <source>
        <dbReference type="ARBA" id="ARBA00022490"/>
    </source>
</evidence>
<evidence type="ECO:0000256" key="10">
    <source>
        <dbReference type="ARBA" id="ARBA00022984"/>
    </source>
</evidence>
<dbReference type="GO" id="GO:0051301">
    <property type="term" value="P:cell division"/>
    <property type="evidence" value="ECO:0007669"/>
    <property type="project" value="UniProtKB-KW"/>
</dbReference>
<keyword evidence="5 14" id="KW-0436">Ligase</keyword>
<keyword evidence="6 14" id="KW-0132">Cell division</keyword>
<evidence type="ECO:0000259" key="17">
    <source>
        <dbReference type="Pfam" id="PF02875"/>
    </source>
</evidence>
<dbReference type="Pfam" id="PF02875">
    <property type="entry name" value="Mur_ligase_C"/>
    <property type="match status" value="1"/>
</dbReference>
<dbReference type="Gene3D" id="3.90.190.20">
    <property type="entry name" value="Mur ligase, C-terminal domain"/>
    <property type="match status" value="1"/>
</dbReference>
<evidence type="ECO:0000313" key="19">
    <source>
        <dbReference type="EMBL" id="KFE60965.1"/>
    </source>
</evidence>
<dbReference type="EMBL" id="JMCB01000026">
    <property type="protein sequence ID" value="KFE60965.1"/>
    <property type="molecule type" value="Genomic_DNA"/>
</dbReference>
<evidence type="ECO:0000256" key="8">
    <source>
        <dbReference type="ARBA" id="ARBA00022840"/>
    </source>
</evidence>
<dbReference type="InterPro" id="IPR036615">
    <property type="entry name" value="Mur_ligase_C_dom_sf"/>
</dbReference>
<dbReference type="EC" id="6.3.2.8" evidence="3 14"/>
<dbReference type="UniPathway" id="UPA00219"/>
<dbReference type="GO" id="GO:0009252">
    <property type="term" value="P:peptidoglycan biosynthetic process"/>
    <property type="evidence" value="ECO:0007669"/>
    <property type="project" value="UniProtKB-UniRule"/>
</dbReference>
<comment type="pathway">
    <text evidence="2 14">Cell wall biogenesis; peptidoglycan biosynthesis.</text>
</comment>
<evidence type="ECO:0000256" key="6">
    <source>
        <dbReference type="ARBA" id="ARBA00022618"/>
    </source>
</evidence>
<sequence length="475" mass="51082">MNKTGNKPQSLFKTRHAAQVHFVGIGGIGMSGIAEVLINLGYRVSGSDLKGSDITRRLASMGATIYEGHKAQNLVHADVVVISSAVKKDNPEVVTARQRKIPVIARAEMLAELMRLKYAVAVAGSHGKTTTTSMVATVLSAAGLDPTAVVGGKVNVLDSNAKLGKSELMVVEADESDGSFLKLHPAITVVTNIDPEHMDHYGTLEALKTAFVEFCNRVPFYGLNVLCLDHPNVQELLPRLEKRVVTYGSSHMADYRVEGISLEGFSTRFNAFRRDEPLGEFRVRMVGAHNALNALAVIAVAEEMEIPLDIVRGALAEFGGVQRRFTVRGEVNGITVVDDYGHHPTEVLATLAGARRAFGRRVVVAFQPHRYTRTHDLKREFTTAFNDADVLFVSSVYAAGEEPIPGATGDALAEAIRDHGHRDVTYVEKRVDLPAAIAPRLREGDIVLTLGAGDITQVGPDLLALLGKAGAAKGG</sequence>
<dbReference type="InterPro" id="IPR050061">
    <property type="entry name" value="MurCDEF_pg_biosynth"/>
</dbReference>
<keyword evidence="12 14" id="KW-0961">Cell wall biogenesis/degradation</keyword>
<comment type="catalytic activity">
    <reaction evidence="13 14">
        <text>UDP-N-acetyl-alpha-D-muramate + L-alanine + ATP = UDP-N-acetyl-alpha-D-muramoyl-L-alanine + ADP + phosphate + H(+)</text>
        <dbReference type="Rhea" id="RHEA:23372"/>
        <dbReference type="ChEBI" id="CHEBI:15378"/>
        <dbReference type="ChEBI" id="CHEBI:30616"/>
        <dbReference type="ChEBI" id="CHEBI:43474"/>
        <dbReference type="ChEBI" id="CHEBI:57972"/>
        <dbReference type="ChEBI" id="CHEBI:70757"/>
        <dbReference type="ChEBI" id="CHEBI:83898"/>
        <dbReference type="ChEBI" id="CHEBI:456216"/>
        <dbReference type="EC" id="6.3.2.8"/>
    </reaction>
</comment>
<comment type="similarity">
    <text evidence="14">Belongs to the MurCDEF family.</text>
</comment>
<accession>A0A085VZV2</accession>
<keyword evidence="11 14" id="KW-0131">Cell cycle</keyword>
<keyword evidence="7 14" id="KW-0547">Nucleotide-binding</keyword>
<dbReference type="NCBIfam" id="TIGR01082">
    <property type="entry name" value="murC"/>
    <property type="match status" value="1"/>
</dbReference>
<dbReference type="PANTHER" id="PTHR43445">
    <property type="entry name" value="UDP-N-ACETYLMURAMATE--L-ALANINE LIGASE-RELATED"/>
    <property type="match status" value="1"/>
</dbReference>
<evidence type="ECO:0000256" key="11">
    <source>
        <dbReference type="ARBA" id="ARBA00023306"/>
    </source>
</evidence>
<feature type="domain" description="Mur ligase central" evidence="18">
    <location>
        <begin position="122"/>
        <end position="301"/>
    </location>
</feature>
<organism evidence="19 20">
    <name type="scientific">Hyalangium minutum</name>
    <dbReference type="NCBI Taxonomy" id="394096"/>
    <lineage>
        <taxon>Bacteria</taxon>
        <taxon>Pseudomonadati</taxon>
        <taxon>Myxococcota</taxon>
        <taxon>Myxococcia</taxon>
        <taxon>Myxococcales</taxon>
        <taxon>Cystobacterineae</taxon>
        <taxon>Archangiaceae</taxon>
        <taxon>Hyalangium</taxon>
    </lineage>
</organism>
<keyword evidence="8 14" id="KW-0067">ATP-binding</keyword>
<feature type="domain" description="Mur ligase N-terminal catalytic" evidence="16">
    <location>
        <begin position="20"/>
        <end position="118"/>
    </location>
</feature>
<gene>
    <name evidence="14" type="primary">murC</name>
    <name evidence="19" type="ORF">DB31_4589</name>
</gene>
<dbReference type="OrthoDB" id="9804126at2"/>
<keyword evidence="10 14" id="KW-0573">Peptidoglycan synthesis</keyword>
<dbReference type="AlphaFoldDB" id="A0A085VZV2"/>
<dbReference type="InterPro" id="IPR013221">
    <property type="entry name" value="Mur_ligase_cen"/>
</dbReference>
<dbReference type="HAMAP" id="MF_00046">
    <property type="entry name" value="MurC"/>
    <property type="match status" value="1"/>
</dbReference>
<feature type="transmembrane region" description="Helical" evidence="15">
    <location>
        <begin position="20"/>
        <end position="42"/>
    </location>
</feature>
<comment type="function">
    <text evidence="14">Cell wall formation.</text>
</comment>
<dbReference type="Gene3D" id="3.40.50.720">
    <property type="entry name" value="NAD(P)-binding Rossmann-like Domain"/>
    <property type="match status" value="1"/>
</dbReference>
<keyword evidence="20" id="KW-1185">Reference proteome</keyword>
<dbReference type="InterPro" id="IPR005758">
    <property type="entry name" value="UDP-N-AcMur_Ala_ligase_MurC"/>
</dbReference>
<dbReference type="InterPro" id="IPR000713">
    <property type="entry name" value="Mur_ligase_N"/>
</dbReference>
<protein>
    <recommendedName>
        <fullName evidence="3 14">UDP-N-acetylmuramate--L-alanine ligase</fullName>
        <ecNumber evidence="3 14">6.3.2.8</ecNumber>
    </recommendedName>
    <alternativeName>
        <fullName evidence="14">UDP-N-acetylmuramoyl-L-alanine synthetase</fullName>
    </alternativeName>
</protein>
<evidence type="ECO:0000256" key="9">
    <source>
        <dbReference type="ARBA" id="ARBA00022960"/>
    </source>
</evidence>
<dbReference type="GO" id="GO:0005524">
    <property type="term" value="F:ATP binding"/>
    <property type="evidence" value="ECO:0007669"/>
    <property type="project" value="UniProtKB-UniRule"/>
</dbReference>
<keyword evidence="15" id="KW-0472">Membrane</keyword>
<evidence type="ECO:0000256" key="2">
    <source>
        <dbReference type="ARBA" id="ARBA00004752"/>
    </source>
</evidence>
<name>A0A085VZV2_9BACT</name>
<keyword evidence="4 14" id="KW-0963">Cytoplasm</keyword>
<evidence type="ECO:0000259" key="16">
    <source>
        <dbReference type="Pfam" id="PF01225"/>
    </source>
</evidence>
<dbReference type="GO" id="GO:0008360">
    <property type="term" value="P:regulation of cell shape"/>
    <property type="evidence" value="ECO:0007669"/>
    <property type="project" value="UniProtKB-KW"/>
</dbReference>
<keyword evidence="9 14" id="KW-0133">Cell shape</keyword>
<evidence type="ECO:0000256" key="5">
    <source>
        <dbReference type="ARBA" id="ARBA00022598"/>
    </source>
</evidence>
<evidence type="ECO:0000256" key="1">
    <source>
        <dbReference type="ARBA" id="ARBA00004496"/>
    </source>
</evidence>
<evidence type="ECO:0000256" key="7">
    <source>
        <dbReference type="ARBA" id="ARBA00022741"/>
    </source>
</evidence>
<dbReference type="PANTHER" id="PTHR43445:SF3">
    <property type="entry name" value="UDP-N-ACETYLMURAMATE--L-ALANINE LIGASE"/>
    <property type="match status" value="1"/>
</dbReference>
<dbReference type="SUPFAM" id="SSF53623">
    <property type="entry name" value="MurD-like peptide ligases, catalytic domain"/>
    <property type="match status" value="1"/>
</dbReference>
<feature type="domain" description="Mur ligase C-terminal" evidence="17">
    <location>
        <begin position="323"/>
        <end position="453"/>
    </location>
</feature>
<dbReference type="InterPro" id="IPR004101">
    <property type="entry name" value="Mur_ligase_C"/>
</dbReference>
<keyword evidence="15" id="KW-0812">Transmembrane</keyword>
<comment type="subcellular location">
    <subcellularLocation>
        <location evidence="1 14">Cytoplasm</location>
    </subcellularLocation>
</comment>
<dbReference type="Pfam" id="PF08245">
    <property type="entry name" value="Mur_ligase_M"/>
    <property type="match status" value="1"/>
</dbReference>
<dbReference type="GO" id="GO:0008763">
    <property type="term" value="F:UDP-N-acetylmuramate-L-alanine ligase activity"/>
    <property type="evidence" value="ECO:0007669"/>
    <property type="project" value="UniProtKB-UniRule"/>
</dbReference>
<dbReference type="SUPFAM" id="SSF51984">
    <property type="entry name" value="MurCD N-terminal domain"/>
    <property type="match status" value="1"/>
</dbReference>
<dbReference type="RefSeq" id="WP_044198535.1">
    <property type="nucleotide sequence ID" value="NZ_JMCB01000026.1"/>
</dbReference>
<evidence type="ECO:0000256" key="14">
    <source>
        <dbReference type="HAMAP-Rule" id="MF_00046"/>
    </source>
</evidence>
<evidence type="ECO:0000256" key="12">
    <source>
        <dbReference type="ARBA" id="ARBA00023316"/>
    </source>
</evidence>
<comment type="caution">
    <text evidence="19">The sequence shown here is derived from an EMBL/GenBank/DDBJ whole genome shotgun (WGS) entry which is preliminary data.</text>
</comment>
<dbReference type="InterPro" id="IPR036565">
    <property type="entry name" value="Mur-like_cat_sf"/>
</dbReference>
<dbReference type="Gene3D" id="3.40.1190.10">
    <property type="entry name" value="Mur-like, catalytic domain"/>
    <property type="match status" value="1"/>
</dbReference>
<feature type="binding site" evidence="14">
    <location>
        <begin position="124"/>
        <end position="130"/>
    </location>
    <ligand>
        <name>ATP</name>
        <dbReference type="ChEBI" id="CHEBI:30616"/>
    </ligand>
</feature>
<proteinExistence type="inferred from homology"/>
<dbReference type="Proteomes" id="UP000028725">
    <property type="component" value="Unassembled WGS sequence"/>
</dbReference>
<evidence type="ECO:0000256" key="3">
    <source>
        <dbReference type="ARBA" id="ARBA00012211"/>
    </source>
</evidence>
<evidence type="ECO:0000256" key="15">
    <source>
        <dbReference type="SAM" id="Phobius"/>
    </source>
</evidence>
<reference evidence="19 20" key="1">
    <citation type="submission" date="2014-04" db="EMBL/GenBank/DDBJ databases">
        <title>Genome assembly of Hyalangium minutum DSM 14724.</title>
        <authorList>
            <person name="Sharma G."/>
            <person name="Subramanian S."/>
        </authorList>
    </citation>
    <scope>NUCLEOTIDE SEQUENCE [LARGE SCALE GENOMIC DNA]</scope>
    <source>
        <strain evidence="19 20">DSM 14724</strain>
    </source>
</reference>
<dbReference type="Pfam" id="PF01225">
    <property type="entry name" value="Mur_ligase"/>
    <property type="match status" value="1"/>
</dbReference>
<dbReference type="SUPFAM" id="SSF53244">
    <property type="entry name" value="MurD-like peptide ligases, peptide-binding domain"/>
    <property type="match status" value="1"/>
</dbReference>
<dbReference type="PATRIC" id="fig|394096.3.peg.8321"/>
<dbReference type="STRING" id="394096.DB31_4589"/>
<dbReference type="GO" id="GO:0071555">
    <property type="term" value="P:cell wall organization"/>
    <property type="evidence" value="ECO:0007669"/>
    <property type="project" value="UniProtKB-KW"/>
</dbReference>
<dbReference type="GO" id="GO:0005737">
    <property type="term" value="C:cytoplasm"/>
    <property type="evidence" value="ECO:0007669"/>
    <property type="project" value="UniProtKB-SubCell"/>
</dbReference>
<evidence type="ECO:0000256" key="13">
    <source>
        <dbReference type="ARBA" id="ARBA00047833"/>
    </source>
</evidence>